<sequence>MMECHVRTLPQWHWPSFAFQAIISAAKFSSFCMLLVHDWHSFSLPLSISLFDLSMIDPPSDNPLYSLLGLSPSSPEIKHLLSTDLTPTVTKLSNYIYHAYKPLGISLCFIPKGNDFVLDAIDIYNGATRDGFLPYTSDNLPCQLHSTIQAHEIVSHLGEPDRKGGGGQSRLPCWIEYKFSENSGILIQLHGFEWEDREMGWTSFVLF</sequence>
<dbReference type="OrthoDB" id="2224399at2759"/>
<accession>A0A0C9MRI7</accession>
<name>A0A0C9MRI7_9FUNG</name>
<dbReference type="AlphaFoldDB" id="A0A0C9MRI7"/>
<reference evidence="1" key="1">
    <citation type="submission" date="2014-09" db="EMBL/GenBank/DDBJ databases">
        <title>Draft genome sequence of an oleaginous Mucoromycotina fungus Mucor ambiguus NBRC6742.</title>
        <authorList>
            <person name="Takeda I."/>
            <person name="Yamane N."/>
            <person name="Morita T."/>
            <person name="Tamano K."/>
            <person name="Machida M."/>
            <person name="Baker S."/>
            <person name="Koike H."/>
        </authorList>
    </citation>
    <scope>NUCLEOTIDE SEQUENCE</scope>
    <source>
        <strain evidence="1">NBRC 6742</strain>
    </source>
</reference>
<organism evidence="1">
    <name type="scientific">Mucor ambiguus</name>
    <dbReference type="NCBI Taxonomy" id="91626"/>
    <lineage>
        <taxon>Eukaryota</taxon>
        <taxon>Fungi</taxon>
        <taxon>Fungi incertae sedis</taxon>
        <taxon>Mucoromycota</taxon>
        <taxon>Mucoromycotina</taxon>
        <taxon>Mucoromycetes</taxon>
        <taxon>Mucorales</taxon>
        <taxon>Mucorineae</taxon>
        <taxon>Mucoraceae</taxon>
        <taxon>Mucor</taxon>
    </lineage>
</organism>
<evidence type="ECO:0000313" key="2">
    <source>
        <dbReference type="Proteomes" id="UP000053815"/>
    </source>
</evidence>
<keyword evidence="2" id="KW-1185">Reference proteome</keyword>
<proteinExistence type="predicted"/>
<dbReference type="EMBL" id="DF836394">
    <property type="protein sequence ID" value="GAN05917.1"/>
    <property type="molecule type" value="Genomic_DNA"/>
</dbReference>
<protein>
    <submittedName>
        <fullName evidence="1">Uncharacterized protein</fullName>
    </submittedName>
</protein>
<evidence type="ECO:0000313" key="1">
    <source>
        <dbReference type="EMBL" id="GAN05917.1"/>
    </source>
</evidence>
<dbReference type="Proteomes" id="UP000053815">
    <property type="component" value="Unassembled WGS sequence"/>
</dbReference>
<gene>
    <name evidence="1" type="ORF">MAM1_0105c05393</name>
</gene>